<reference evidence="2 3" key="1">
    <citation type="submission" date="2020-05" db="EMBL/GenBank/DDBJ databases">
        <title>WGS assembly of Panicum virgatum.</title>
        <authorList>
            <person name="Lovell J.T."/>
            <person name="Jenkins J."/>
            <person name="Shu S."/>
            <person name="Juenger T.E."/>
            <person name="Schmutz J."/>
        </authorList>
    </citation>
    <scope>NUCLEOTIDE SEQUENCE [LARGE SCALE GENOMIC DNA]</scope>
    <source>
        <strain evidence="3">cv. AP13</strain>
    </source>
</reference>
<feature type="compositionally biased region" description="Low complexity" evidence="1">
    <location>
        <begin position="68"/>
        <end position="83"/>
    </location>
</feature>
<feature type="compositionally biased region" description="Acidic residues" evidence="1">
    <location>
        <begin position="128"/>
        <end position="141"/>
    </location>
</feature>
<protein>
    <submittedName>
        <fullName evidence="2">Uncharacterized protein</fullName>
    </submittedName>
</protein>
<gene>
    <name evidence="2" type="ORF">PVAP13_8NG325524</name>
</gene>
<dbReference type="Proteomes" id="UP000823388">
    <property type="component" value="Chromosome 8N"/>
</dbReference>
<evidence type="ECO:0000313" key="3">
    <source>
        <dbReference type="Proteomes" id="UP000823388"/>
    </source>
</evidence>
<organism evidence="2 3">
    <name type="scientific">Panicum virgatum</name>
    <name type="common">Blackwell switchgrass</name>
    <dbReference type="NCBI Taxonomy" id="38727"/>
    <lineage>
        <taxon>Eukaryota</taxon>
        <taxon>Viridiplantae</taxon>
        <taxon>Streptophyta</taxon>
        <taxon>Embryophyta</taxon>
        <taxon>Tracheophyta</taxon>
        <taxon>Spermatophyta</taxon>
        <taxon>Magnoliopsida</taxon>
        <taxon>Liliopsida</taxon>
        <taxon>Poales</taxon>
        <taxon>Poaceae</taxon>
        <taxon>PACMAD clade</taxon>
        <taxon>Panicoideae</taxon>
        <taxon>Panicodae</taxon>
        <taxon>Paniceae</taxon>
        <taxon>Panicinae</taxon>
        <taxon>Panicum</taxon>
        <taxon>Panicum sect. Hiantes</taxon>
    </lineage>
</organism>
<evidence type="ECO:0000256" key="1">
    <source>
        <dbReference type="SAM" id="MobiDB-lite"/>
    </source>
</evidence>
<sequence>MVTGRYGPAHEALQPHVPAPDLGQHTTPSHWIDARRRRGAGDEPPPAFREDRRLQSPMARTRSHPTMSASAVASEAPPSSEISTEGGGDETARATPAGTDKDGEAAAGTAPPEGTTRETNAKKKQQMDGDDDQAAAEEEEEERTKLVPVEHAYIDAVQARYYPEQKPSLPNMPEELFQFVPDHLRDRLRAVRARAAAAMEASEDEGVLYQYRAKAIRTGARRNLAGHASPTVSHA</sequence>
<dbReference type="EMBL" id="CM029052">
    <property type="protein sequence ID" value="KAG2558929.1"/>
    <property type="molecule type" value="Genomic_DNA"/>
</dbReference>
<feature type="compositionally biased region" description="Basic and acidic residues" evidence="1">
    <location>
        <begin position="115"/>
        <end position="127"/>
    </location>
</feature>
<feature type="region of interest" description="Disordered" evidence="1">
    <location>
        <begin position="1"/>
        <end position="147"/>
    </location>
</feature>
<dbReference type="AlphaFoldDB" id="A0A8T0PE50"/>
<feature type="compositionally biased region" description="Low complexity" evidence="1">
    <location>
        <begin position="105"/>
        <end position="114"/>
    </location>
</feature>
<accession>A0A8T0PE50</accession>
<comment type="caution">
    <text evidence="2">The sequence shown here is derived from an EMBL/GenBank/DDBJ whole genome shotgun (WGS) entry which is preliminary data.</text>
</comment>
<proteinExistence type="predicted"/>
<evidence type="ECO:0000313" key="2">
    <source>
        <dbReference type="EMBL" id="KAG2558929.1"/>
    </source>
</evidence>
<name>A0A8T0PE50_PANVG</name>
<keyword evidence="3" id="KW-1185">Reference proteome</keyword>